<dbReference type="GeneID" id="66532070"/>
<keyword evidence="3" id="KW-0812">Transmembrane</keyword>
<keyword evidence="1" id="KW-0175">Coiled coil</keyword>
<name>A0AAP9JAK7_LEULA</name>
<feature type="compositionally biased region" description="Polar residues" evidence="2">
    <location>
        <begin position="249"/>
        <end position="260"/>
    </location>
</feature>
<proteinExistence type="predicted"/>
<keyword evidence="5" id="KW-1185">Reference proteome</keyword>
<evidence type="ECO:0000256" key="1">
    <source>
        <dbReference type="SAM" id="Coils"/>
    </source>
</evidence>
<dbReference type="RefSeq" id="WP_147001307.1">
    <property type="nucleotide sequence ID" value="NZ_CP042387.1"/>
</dbReference>
<gene>
    <name evidence="4" type="ORF">FGL83_07635</name>
</gene>
<organism evidence="4 5">
    <name type="scientific">Leuconostoc lactis</name>
    <dbReference type="NCBI Taxonomy" id="1246"/>
    <lineage>
        <taxon>Bacteria</taxon>
        <taxon>Bacillati</taxon>
        <taxon>Bacillota</taxon>
        <taxon>Bacilli</taxon>
        <taxon>Lactobacillales</taxon>
        <taxon>Lactobacillaceae</taxon>
        <taxon>Leuconostoc</taxon>
    </lineage>
</organism>
<keyword evidence="3" id="KW-0472">Membrane</keyword>
<feature type="compositionally biased region" description="Basic and acidic residues" evidence="2">
    <location>
        <begin position="237"/>
        <end position="247"/>
    </location>
</feature>
<feature type="region of interest" description="Disordered" evidence="2">
    <location>
        <begin position="190"/>
        <end position="261"/>
    </location>
</feature>
<keyword evidence="3" id="KW-1133">Transmembrane helix</keyword>
<dbReference type="EMBL" id="CP042387">
    <property type="protein sequence ID" value="QEA44557.1"/>
    <property type="molecule type" value="Genomic_DNA"/>
</dbReference>
<dbReference type="Proteomes" id="UP000321298">
    <property type="component" value="Chromosome"/>
</dbReference>
<feature type="region of interest" description="Disordered" evidence="2">
    <location>
        <begin position="635"/>
        <end position="669"/>
    </location>
</feature>
<protein>
    <submittedName>
        <fullName evidence="4">Uncharacterized protein</fullName>
    </submittedName>
</protein>
<feature type="compositionally biased region" description="Acidic residues" evidence="2">
    <location>
        <begin position="195"/>
        <end position="210"/>
    </location>
</feature>
<evidence type="ECO:0000313" key="5">
    <source>
        <dbReference type="Proteomes" id="UP000321298"/>
    </source>
</evidence>
<feature type="coiled-coil region" evidence="1">
    <location>
        <begin position="459"/>
        <end position="531"/>
    </location>
</feature>
<sequence>MFGFKKKKQTVSHQYFARIEQGSLDFEQGNLQEIADNTGSFSDDWPNVSLQDLQDFLSRATNDVVRAGGHDLHLQRISYMHLNEKGQSEPTGLSWETVVIDAGFENFVVSTADQVLNDVEVRQDEEMTFDIIMTALTNLQDAALSYTDLTLEDMPVLPTEEAYREAQETGERLAVQPMRFNQFTVVTPNESVISDTEESTTTDQESEIDNTFEPKATVSEPEANVNGSDLSDAPQFAHRDSHIKDQSEVNDQARTPTQKMVDNIDLQTPLFIITGETRSLPADNENYVVASLNLEKQKANDFLTETSNVLTREVQSKLANILKERQSVFLEKLDVIQNTDVQSAVTNQLDSERQDEYQARFNQRKTAREAGFQADIAAENDRHQQTLASLKNTYVEDLENLKTSVTQELDNWYLQRSQALTDDLTQQLNDRVASAQKEFETVTLAELTEVSNKLVADNTKSLREMHEKLTNDLDDKRQKFEKEHLATLEQMTRLTSIQNEAKNIDVLEKQVQTLKQANLDLEQRLKAKETEQIENAALIEIRHQLAQLQTQPTTKSDQLNDQLVSLLTQQMASQNSSKSSSVWKKIAIGSLLVLALGGVGAGSYALAVQQHAQTTKNAQFNSTSTAPVKSAAILPQASSTQTSSVKQDNSSSDSSSSTNQDNTLNSRFHTGDQVNVVINGKNVTAPVTGVSEKSITVKYDGYDYDVPLS</sequence>
<accession>A0AAP9JAK7</accession>
<dbReference type="AlphaFoldDB" id="A0AAP9JAK7"/>
<evidence type="ECO:0000256" key="2">
    <source>
        <dbReference type="SAM" id="MobiDB-lite"/>
    </source>
</evidence>
<evidence type="ECO:0000256" key="3">
    <source>
        <dbReference type="SAM" id="Phobius"/>
    </source>
</evidence>
<feature type="transmembrane region" description="Helical" evidence="3">
    <location>
        <begin position="586"/>
        <end position="607"/>
    </location>
</feature>
<reference evidence="4 5" key="1">
    <citation type="submission" date="2019-06" db="EMBL/GenBank/DDBJ databases">
        <title>Genome analyses of bacteria isolated from kimchi.</title>
        <authorList>
            <person name="Lee S."/>
            <person name="Ahn S."/>
            <person name="Roh S."/>
        </authorList>
    </citation>
    <scope>NUCLEOTIDE SEQUENCE [LARGE SCALE GENOMIC DNA]</scope>
    <source>
        <strain evidence="4 5">CBA3625</strain>
    </source>
</reference>
<feature type="compositionally biased region" description="Low complexity" evidence="2">
    <location>
        <begin position="641"/>
        <end position="666"/>
    </location>
</feature>
<evidence type="ECO:0000313" key="4">
    <source>
        <dbReference type="EMBL" id="QEA44557.1"/>
    </source>
</evidence>